<keyword evidence="5" id="KW-1185">Reference proteome</keyword>
<dbReference type="PROSITE" id="PS51186">
    <property type="entry name" value="GNAT"/>
    <property type="match status" value="1"/>
</dbReference>
<gene>
    <name evidence="4" type="ORF">SAMN06309945_0290</name>
</gene>
<dbReference type="AlphaFoldDB" id="A0A1T5ID84"/>
<evidence type="ECO:0000313" key="4">
    <source>
        <dbReference type="EMBL" id="SKC37171.1"/>
    </source>
</evidence>
<dbReference type="EMBL" id="FUZP01000001">
    <property type="protein sequence ID" value="SKC37171.1"/>
    <property type="molecule type" value="Genomic_DNA"/>
</dbReference>
<feature type="domain" description="N-acetyltransferase" evidence="3">
    <location>
        <begin position="11"/>
        <end position="146"/>
    </location>
</feature>
<evidence type="ECO:0000259" key="3">
    <source>
        <dbReference type="PROSITE" id="PS51186"/>
    </source>
</evidence>
<dbReference type="GO" id="GO:0016747">
    <property type="term" value="F:acyltransferase activity, transferring groups other than amino-acyl groups"/>
    <property type="evidence" value="ECO:0007669"/>
    <property type="project" value="InterPro"/>
</dbReference>
<reference evidence="4 5" key="1">
    <citation type="submission" date="2017-02" db="EMBL/GenBank/DDBJ databases">
        <authorList>
            <person name="Peterson S.W."/>
        </authorList>
    </citation>
    <scope>NUCLEOTIDE SEQUENCE [LARGE SCALE GENOMIC DNA]</scope>
    <source>
        <strain evidence="4 5">VKM Ac-2059</strain>
    </source>
</reference>
<sequence>MSERNSAAAAVTIRPLGLEQSAAATRLWEEAGLTRPWNPPAEDFARAVGGETSAVLGAFDGDELVGTAMVGHDGHRGWIYYLAVAETRRGSGLGRQLNDAAEEWMRERGVPKVQLMVRSTNAGVVDFYERLGYEDGEVVVLGKWLR</sequence>
<proteinExistence type="predicted"/>
<dbReference type="Proteomes" id="UP000190857">
    <property type="component" value="Unassembled WGS sequence"/>
</dbReference>
<name>A0A1T5ID84_9MICO</name>
<dbReference type="InterPro" id="IPR050832">
    <property type="entry name" value="Bact_Acetyltransf"/>
</dbReference>
<protein>
    <submittedName>
        <fullName evidence="4">Acetyltransferase (GNAT) family protein</fullName>
    </submittedName>
</protein>
<evidence type="ECO:0000313" key="5">
    <source>
        <dbReference type="Proteomes" id="UP000190857"/>
    </source>
</evidence>
<evidence type="ECO:0000256" key="2">
    <source>
        <dbReference type="ARBA" id="ARBA00023315"/>
    </source>
</evidence>
<dbReference type="InterPro" id="IPR000182">
    <property type="entry name" value="GNAT_dom"/>
</dbReference>
<dbReference type="PANTHER" id="PTHR43877:SF2">
    <property type="entry name" value="AMINOALKYLPHOSPHONATE N-ACETYLTRANSFERASE-RELATED"/>
    <property type="match status" value="1"/>
</dbReference>
<keyword evidence="2" id="KW-0012">Acyltransferase</keyword>
<accession>A0A1T5ID84</accession>
<dbReference type="NCBIfam" id="NF002959">
    <property type="entry name" value="PRK03624.1"/>
    <property type="match status" value="1"/>
</dbReference>
<dbReference type="CDD" id="cd04301">
    <property type="entry name" value="NAT_SF"/>
    <property type="match status" value="1"/>
</dbReference>
<dbReference type="InterPro" id="IPR016181">
    <property type="entry name" value="Acyl_CoA_acyltransferase"/>
</dbReference>
<dbReference type="OrthoDB" id="1821130at2"/>
<dbReference type="STRING" id="123320.SAMN06309945_0290"/>
<dbReference type="Pfam" id="PF00583">
    <property type="entry name" value="Acetyltransf_1"/>
    <property type="match status" value="1"/>
</dbReference>
<dbReference type="PANTHER" id="PTHR43877">
    <property type="entry name" value="AMINOALKYLPHOSPHONATE N-ACETYLTRANSFERASE-RELATED-RELATED"/>
    <property type="match status" value="1"/>
</dbReference>
<organism evidence="4 5">
    <name type="scientific">Okibacterium fritillariae</name>
    <dbReference type="NCBI Taxonomy" id="123320"/>
    <lineage>
        <taxon>Bacteria</taxon>
        <taxon>Bacillati</taxon>
        <taxon>Actinomycetota</taxon>
        <taxon>Actinomycetes</taxon>
        <taxon>Micrococcales</taxon>
        <taxon>Microbacteriaceae</taxon>
        <taxon>Okibacterium</taxon>
    </lineage>
</organism>
<keyword evidence="1 4" id="KW-0808">Transferase</keyword>
<dbReference type="SUPFAM" id="SSF55729">
    <property type="entry name" value="Acyl-CoA N-acyltransferases (Nat)"/>
    <property type="match status" value="1"/>
</dbReference>
<evidence type="ECO:0000256" key="1">
    <source>
        <dbReference type="ARBA" id="ARBA00022679"/>
    </source>
</evidence>
<dbReference type="RefSeq" id="WP_079726524.1">
    <property type="nucleotide sequence ID" value="NZ_FUZP01000001.1"/>
</dbReference>
<dbReference type="Gene3D" id="3.40.630.30">
    <property type="match status" value="1"/>
</dbReference>